<feature type="region of interest" description="Disordered" evidence="6">
    <location>
        <begin position="394"/>
        <end position="423"/>
    </location>
</feature>
<name>A0ABR0KB99_9EURO</name>
<dbReference type="Proteomes" id="UP001345013">
    <property type="component" value="Unassembled WGS sequence"/>
</dbReference>
<dbReference type="GO" id="GO:0004674">
    <property type="term" value="F:protein serine/threonine kinase activity"/>
    <property type="evidence" value="ECO:0007669"/>
    <property type="project" value="UniProtKB-EC"/>
</dbReference>
<feature type="compositionally biased region" description="Acidic residues" evidence="6">
    <location>
        <begin position="860"/>
        <end position="870"/>
    </location>
</feature>
<dbReference type="EMBL" id="JAVRRG010000059">
    <property type="protein sequence ID" value="KAK5092350.1"/>
    <property type="molecule type" value="Genomic_DNA"/>
</dbReference>
<dbReference type="Gene3D" id="1.10.510.10">
    <property type="entry name" value="Transferase(Phosphotransferase) domain 1"/>
    <property type="match status" value="1"/>
</dbReference>
<dbReference type="PROSITE" id="PS00108">
    <property type="entry name" value="PROTEIN_KINASE_ST"/>
    <property type="match status" value="1"/>
</dbReference>
<feature type="compositionally biased region" description="Low complexity" evidence="6">
    <location>
        <begin position="449"/>
        <end position="459"/>
    </location>
</feature>
<feature type="region of interest" description="Disordered" evidence="6">
    <location>
        <begin position="438"/>
        <end position="496"/>
    </location>
</feature>
<evidence type="ECO:0000256" key="4">
    <source>
        <dbReference type="ARBA" id="ARBA00022840"/>
    </source>
</evidence>
<evidence type="ECO:0000313" key="8">
    <source>
        <dbReference type="EMBL" id="KAK5092350.1"/>
    </source>
</evidence>
<gene>
    <name evidence="8" type="primary">SWE1</name>
    <name evidence="8" type="ORF">LTR24_005273</name>
</gene>
<feature type="region of interest" description="Disordered" evidence="6">
    <location>
        <begin position="626"/>
        <end position="647"/>
    </location>
</feature>
<feature type="compositionally biased region" description="Polar residues" evidence="6">
    <location>
        <begin position="191"/>
        <end position="202"/>
    </location>
</feature>
<feature type="region of interest" description="Disordered" evidence="6">
    <location>
        <begin position="1"/>
        <end position="59"/>
    </location>
</feature>
<evidence type="ECO:0000256" key="3">
    <source>
        <dbReference type="ARBA" id="ARBA00022777"/>
    </source>
</evidence>
<evidence type="ECO:0000256" key="5">
    <source>
        <dbReference type="ARBA" id="ARBA00037982"/>
    </source>
</evidence>
<dbReference type="PANTHER" id="PTHR11042">
    <property type="entry name" value="EUKARYOTIC TRANSLATION INITIATION FACTOR 2-ALPHA KINASE EIF2-ALPHA KINASE -RELATED"/>
    <property type="match status" value="1"/>
</dbReference>
<sequence length="978" mass="107997">MDYLLDEDKENISKHNEDQVLSWKSAQTKQEKRRSGGLLTEVPPMSPMKRNDGGMNIDEVDFLSPSAKRRSMHGPTSLDFSIFESDNLKDGETRAQDDHDWFRSIPMSPSTRFSTIPKRHHSLRKSTLQQRQSDRSSPLRLNAFTELRQNWSDATPNAKKPSRVSLNLPALQRDSPFSCQGDLLNASIHPMTSSQEHGSQETQTRHPLAATMTQSSSSTVSVQDDSPTHEPPRRAGRTKSHDFSKSLPIGALRPREDTEAQSSQFSSQGSFATPGAYKAVKPIPAAFMSTGLISKKNRNINEADAGLPKAHMPDTPCKKQTMMFPPPKEKIKPVNATIRNIQAPVGTPQSPSEVPFGITRTTPFPWAKSTNNLFSRQAKQSLARKASFASLVSIEADDKPRSQSPAPTDTQSTEGYPPTPTKPEALQVSRFATRKLSPIQASPASVNGDSDSVVDDSPSARLRPKRLLKVMADPSPSHFQSRRPRPLNSPTPLSRKSVIPASLASPIGTRAKTARSPVSPYLGEIDDSSPHTPLEAVFPVDPSSLSISGKLERPVTRQSNNPFAAYLPETPTGPKEYFGNFSNRPSLNLNAPEVADVDQSLSSKFDKVELAGSGEFSQVYRVSERPQPSPFQKSFANSRPSSRNSLPGKVWAVKKSRHPYSGPKDRARKVHEVDVLKALAHNDHVLGFMDSWEDKGHLYIQTEFCEEGTLDVFLMHAGVKARLDDFRIWKILLELSQGLKHIHDMGFIHLDLKPANVFITFEGVLKIGDFGMATRWPAKAGIEGEGDREYIGPEILMGRYDKPADVFALGLIMLEIAGNVELPDNGASWQKLRNGDMSDVPSLTFSSESSILRDATGNPMDDDDDLDNDNDNAQVIHTDEYDIVSQSQAAKTSQMARRGELVTPPVFMTNASDEEALDNLVRWMISPDPDNRPRIDRVLQAAGVQWAESRRRAGATIFEGNWGPADEVLAEDAEMIDV</sequence>
<evidence type="ECO:0000313" key="9">
    <source>
        <dbReference type="Proteomes" id="UP001345013"/>
    </source>
</evidence>
<feature type="compositionally biased region" description="Polar residues" evidence="6">
    <location>
        <begin position="402"/>
        <end position="414"/>
    </location>
</feature>
<feature type="domain" description="Protein kinase" evidence="7">
    <location>
        <begin position="605"/>
        <end position="947"/>
    </location>
</feature>
<dbReference type="InterPro" id="IPR050339">
    <property type="entry name" value="CC_SR_Kinase"/>
</dbReference>
<dbReference type="InterPro" id="IPR011009">
    <property type="entry name" value="Kinase-like_dom_sf"/>
</dbReference>
<keyword evidence="9" id="KW-1185">Reference proteome</keyword>
<keyword evidence="3" id="KW-0418">Kinase</keyword>
<feature type="region of interest" description="Disordered" evidence="6">
    <location>
        <begin position="191"/>
        <end position="249"/>
    </location>
</feature>
<dbReference type="InterPro" id="IPR008271">
    <property type="entry name" value="Ser/Thr_kinase_AS"/>
</dbReference>
<keyword evidence="1 8" id="KW-0808">Transferase</keyword>
<evidence type="ECO:0000256" key="6">
    <source>
        <dbReference type="SAM" id="MobiDB-lite"/>
    </source>
</evidence>
<keyword evidence="4" id="KW-0067">ATP-binding</keyword>
<evidence type="ECO:0000256" key="2">
    <source>
        <dbReference type="ARBA" id="ARBA00022741"/>
    </source>
</evidence>
<dbReference type="Gene3D" id="3.30.200.20">
    <property type="entry name" value="Phosphorylase Kinase, domain 1"/>
    <property type="match status" value="1"/>
</dbReference>
<feature type="compositionally biased region" description="Low complexity" evidence="6">
    <location>
        <begin position="213"/>
        <end position="225"/>
    </location>
</feature>
<feature type="region of interest" description="Disordered" evidence="6">
    <location>
        <begin position="87"/>
        <end position="138"/>
    </location>
</feature>
<organism evidence="8 9">
    <name type="scientific">Lithohypha guttulata</name>
    <dbReference type="NCBI Taxonomy" id="1690604"/>
    <lineage>
        <taxon>Eukaryota</taxon>
        <taxon>Fungi</taxon>
        <taxon>Dikarya</taxon>
        <taxon>Ascomycota</taxon>
        <taxon>Pezizomycotina</taxon>
        <taxon>Eurotiomycetes</taxon>
        <taxon>Chaetothyriomycetidae</taxon>
        <taxon>Chaetothyriales</taxon>
        <taxon>Trichomeriaceae</taxon>
        <taxon>Lithohypha</taxon>
    </lineage>
</organism>
<dbReference type="PROSITE" id="PS50011">
    <property type="entry name" value="PROTEIN_KINASE_DOM"/>
    <property type="match status" value="1"/>
</dbReference>
<feature type="compositionally biased region" description="Polar residues" evidence="6">
    <location>
        <begin position="630"/>
        <end position="645"/>
    </location>
</feature>
<evidence type="ECO:0000259" key="7">
    <source>
        <dbReference type="PROSITE" id="PS50011"/>
    </source>
</evidence>
<feature type="compositionally biased region" description="Polar residues" evidence="6">
    <location>
        <begin position="439"/>
        <end position="448"/>
    </location>
</feature>
<feature type="compositionally biased region" description="Basic and acidic residues" evidence="6">
    <location>
        <begin position="226"/>
        <end position="244"/>
    </location>
</feature>
<dbReference type="CDD" id="cd14052">
    <property type="entry name" value="PTKc_Wee1_fungi"/>
    <property type="match status" value="1"/>
</dbReference>
<dbReference type="SUPFAM" id="SSF56112">
    <property type="entry name" value="Protein kinase-like (PK-like)"/>
    <property type="match status" value="1"/>
</dbReference>
<evidence type="ECO:0000256" key="1">
    <source>
        <dbReference type="ARBA" id="ARBA00022679"/>
    </source>
</evidence>
<feature type="compositionally biased region" description="Basic and acidic residues" evidence="6">
    <location>
        <begin position="87"/>
        <end position="102"/>
    </location>
</feature>
<dbReference type="InterPro" id="IPR000719">
    <property type="entry name" value="Prot_kinase_dom"/>
</dbReference>
<protein>
    <submittedName>
        <fullName evidence="8">Mitosis inhibitor protein kinase swe1</fullName>
        <ecNumber evidence="8">2.7.11.1</ecNumber>
    </submittedName>
</protein>
<accession>A0ABR0KB99</accession>
<dbReference type="Pfam" id="PF00069">
    <property type="entry name" value="Pkinase"/>
    <property type="match status" value="1"/>
</dbReference>
<comment type="caution">
    <text evidence="8">The sequence shown here is derived from an EMBL/GenBank/DDBJ whole genome shotgun (WGS) entry which is preliminary data.</text>
</comment>
<reference evidence="8 9" key="1">
    <citation type="submission" date="2023-08" db="EMBL/GenBank/DDBJ databases">
        <title>Black Yeasts Isolated from many extreme environments.</title>
        <authorList>
            <person name="Coleine C."/>
            <person name="Stajich J.E."/>
            <person name="Selbmann L."/>
        </authorList>
    </citation>
    <scope>NUCLEOTIDE SEQUENCE [LARGE SCALE GENOMIC DNA]</scope>
    <source>
        <strain evidence="8 9">CCFEE 5885</strain>
    </source>
</reference>
<dbReference type="SMART" id="SM00220">
    <property type="entry name" value="S_TKc"/>
    <property type="match status" value="1"/>
</dbReference>
<keyword evidence="2" id="KW-0547">Nucleotide-binding</keyword>
<dbReference type="EC" id="2.7.11.1" evidence="8"/>
<feature type="region of interest" description="Disordered" evidence="6">
    <location>
        <begin position="848"/>
        <end position="872"/>
    </location>
</feature>
<comment type="similarity">
    <text evidence="5">Belongs to the protein kinase superfamily. Ser/Thr protein kinase family. GCN2 subfamily.</text>
</comment>
<dbReference type="PANTHER" id="PTHR11042:SF196">
    <property type="entry name" value="MITOSIS INHIBITOR PROTEIN KINASE SWE1"/>
    <property type="match status" value="1"/>
</dbReference>
<proteinExistence type="inferred from homology"/>